<protein>
    <submittedName>
        <fullName evidence="1">Uncharacterized protein</fullName>
    </submittedName>
</protein>
<accession>A0A5C6BHK6</accession>
<gene>
    <name evidence="1" type="ORF">CA54_03450</name>
</gene>
<dbReference type="AlphaFoldDB" id="A0A5C6BHK6"/>
<name>A0A5C6BHK6_9PLAN</name>
<evidence type="ECO:0000313" key="2">
    <source>
        <dbReference type="Proteomes" id="UP000320735"/>
    </source>
</evidence>
<organism evidence="1 2">
    <name type="scientific">Symmachiella macrocystis</name>
    <dbReference type="NCBI Taxonomy" id="2527985"/>
    <lineage>
        <taxon>Bacteria</taxon>
        <taxon>Pseudomonadati</taxon>
        <taxon>Planctomycetota</taxon>
        <taxon>Planctomycetia</taxon>
        <taxon>Planctomycetales</taxon>
        <taxon>Planctomycetaceae</taxon>
        <taxon>Symmachiella</taxon>
    </lineage>
</organism>
<keyword evidence="2" id="KW-1185">Reference proteome</keyword>
<comment type="caution">
    <text evidence="1">The sequence shown here is derived from an EMBL/GenBank/DDBJ whole genome shotgun (WGS) entry which is preliminary data.</text>
</comment>
<dbReference type="Proteomes" id="UP000320735">
    <property type="component" value="Unassembled WGS sequence"/>
</dbReference>
<reference evidence="1 2" key="1">
    <citation type="submission" date="2019-02" db="EMBL/GenBank/DDBJ databases">
        <title>Deep-cultivation of Planctomycetes and their phenomic and genomic characterization uncovers novel biology.</title>
        <authorList>
            <person name="Wiegand S."/>
            <person name="Jogler M."/>
            <person name="Boedeker C."/>
            <person name="Pinto D."/>
            <person name="Vollmers J."/>
            <person name="Rivas-Marin E."/>
            <person name="Kohn T."/>
            <person name="Peeters S.H."/>
            <person name="Heuer A."/>
            <person name="Rast P."/>
            <person name="Oberbeckmann S."/>
            <person name="Bunk B."/>
            <person name="Jeske O."/>
            <person name="Meyerdierks A."/>
            <person name="Storesund J.E."/>
            <person name="Kallscheuer N."/>
            <person name="Luecker S."/>
            <person name="Lage O.M."/>
            <person name="Pohl T."/>
            <person name="Merkel B.J."/>
            <person name="Hornburger P."/>
            <person name="Mueller R.-W."/>
            <person name="Bruemmer F."/>
            <person name="Labrenz M."/>
            <person name="Spormann A.M."/>
            <person name="Op Den Camp H."/>
            <person name="Overmann J."/>
            <person name="Amann R."/>
            <person name="Jetten M.S.M."/>
            <person name="Mascher T."/>
            <person name="Medema M.H."/>
            <person name="Devos D.P."/>
            <person name="Kaster A.-K."/>
            <person name="Ovreas L."/>
            <person name="Rohde M."/>
            <person name="Galperin M.Y."/>
            <person name="Jogler C."/>
        </authorList>
    </citation>
    <scope>NUCLEOTIDE SEQUENCE [LARGE SCALE GENOMIC DNA]</scope>
    <source>
        <strain evidence="1 2">CA54</strain>
    </source>
</reference>
<proteinExistence type="predicted"/>
<dbReference type="EMBL" id="SJPP01000001">
    <property type="protein sequence ID" value="TWU11538.1"/>
    <property type="molecule type" value="Genomic_DNA"/>
</dbReference>
<evidence type="ECO:0000313" key="1">
    <source>
        <dbReference type="EMBL" id="TWU11538.1"/>
    </source>
</evidence>
<sequence>MRLHYGFTTLQPDARCETIFVRVHQNSYKARRADDD</sequence>